<dbReference type="InterPro" id="IPR007791">
    <property type="entry name" value="DjlA_N"/>
</dbReference>
<dbReference type="Pfam" id="PF15615">
    <property type="entry name" value="TerB_C"/>
    <property type="match status" value="1"/>
</dbReference>
<evidence type="ECO:0000259" key="3">
    <source>
        <dbReference type="Pfam" id="PF05099"/>
    </source>
</evidence>
<dbReference type="RefSeq" id="WP_183457113.1">
    <property type="nucleotide sequence ID" value="NZ_JACHWZ010000003.1"/>
</dbReference>
<accession>A0A7W4W9E3</accession>
<dbReference type="InterPro" id="IPR029024">
    <property type="entry name" value="TerB-like"/>
</dbReference>
<evidence type="ECO:0000259" key="5">
    <source>
        <dbReference type="Pfam" id="PF15615"/>
    </source>
</evidence>
<feature type="domain" description="TerB N-terminal" evidence="4">
    <location>
        <begin position="128"/>
        <end position="334"/>
    </location>
</feature>
<comment type="caution">
    <text evidence="6">The sequence shown here is derived from an EMBL/GenBank/DDBJ whole genome shotgun (WGS) entry which is preliminary data.</text>
</comment>
<dbReference type="CDD" id="cd07176">
    <property type="entry name" value="terB"/>
    <property type="match status" value="1"/>
</dbReference>
<dbReference type="InterPro" id="IPR028932">
    <property type="entry name" value="TerB-C"/>
</dbReference>
<dbReference type="Proteomes" id="UP000535937">
    <property type="component" value="Unassembled WGS sequence"/>
</dbReference>
<name>A0A7W4W9E3_9GAMM</name>
<keyword evidence="2" id="KW-0812">Transmembrane</keyword>
<proteinExistence type="predicted"/>
<sequence length="797" mass="86716">MARRRKKSSGSNKFLGGLILLVLIVSAVPKEGWITIGVLAGIALVIYFGLLFSSSKTIPSVSERTNPPPSNTANSSTRRAASSRVNVEVRYGTGSDPVPITKPAPSRATSGFGIPKAPKGFGAAKWIPAGESIAVAGTAVPGGMLYVGTSLTTPSGETDPCLIDPSRSVSAHGDYTEREMGYWPNYSEISSRARRAYLSWLEGGRRDPEADLGYIFLFFYGLERRVLVDAQSDPAAKSDLPLIATELRRLLGIYSERSGSLRHYAGELLNWIELIDHGNDLYEKPIPELPNTSELSIYLRLALGQAAIAGIPIPPELALTWVKHDPAISLRTPAARCAEQFDILFHQRYIDVFGAGLKLPRNRTKLKFVYRPASAGFFSREIKRTFGEVPDVTAVTGPTKKLQKIVDEATETLASYSRLVGKTPEAADTLEGCLLLPMILWPEAVRAPIETLKTRMGGGMLLFTYETLLTELCAQSTLTRAKTQELARILASINIGFEPDVLSGARTPKPESKIVLFDLPPEETQSQVTTEYQAALLTLQLASAVAAADGEFSAKEINHLRTQVESWSHLTHSHHRRLIAHLRLLIAEPMAIGALKKKLDPLRQSEKESIASFMAVVAQSDGVVSPEEVKLLEKLYKALGIQSKKVFSDLHAVSAGETPATDESEQNGFTLDPTRIAALQQDTQKVSALLSSIFTETDDTSPVEDGEEESGSTENMESVAEGILGLDEAHSAFARLLISRPQWSREDLEDAAADLELMLDGALEQLNEVAYDTHDIPFTEGDDPIEVGAEIVEMIAA</sequence>
<evidence type="ECO:0000259" key="4">
    <source>
        <dbReference type="Pfam" id="PF13208"/>
    </source>
</evidence>
<dbReference type="Pfam" id="PF05099">
    <property type="entry name" value="TerB"/>
    <property type="match status" value="1"/>
</dbReference>
<evidence type="ECO:0000313" key="6">
    <source>
        <dbReference type="EMBL" id="MBB3060076.1"/>
    </source>
</evidence>
<keyword evidence="7" id="KW-1185">Reference proteome</keyword>
<keyword evidence="2" id="KW-1133">Transmembrane helix</keyword>
<feature type="region of interest" description="Disordered" evidence="1">
    <location>
        <begin position="92"/>
        <end position="111"/>
    </location>
</feature>
<feature type="domain" description="TerB-C" evidence="5">
    <location>
        <begin position="661"/>
        <end position="794"/>
    </location>
</feature>
<dbReference type="Pfam" id="PF13208">
    <property type="entry name" value="TerB_N"/>
    <property type="match status" value="1"/>
</dbReference>
<protein>
    <submittedName>
        <fullName evidence="6">Tellurite resistance protein</fullName>
    </submittedName>
</protein>
<evidence type="ECO:0000256" key="1">
    <source>
        <dbReference type="SAM" id="MobiDB-lite"/>
    </source>
</evidence>
<dbReference type="EMBL" id="JACHWZ010000003">
    <property type="protein sequence ID" value="MBB3060076.1"/>
    <property type="molecule type" value="Genomic_DNA"/>
</dbReference>
<organism evidence="6 7">
    <name type="scientific">Microbulbifer rhizosphaerae</name>
    <dbReference type="NCBI Taxonomy" id="1562603"/>
    <lineage>
        <taxon>Bacteria</taxon>
        <taxon>Pseudomonadati</taxon>
        <taxon>Pseudomonadota</taxon>
        <taxon>Gammaproteobacteria</taxon>
        <taxon>Cellvibrionales</taxon>
        <taxon>Microbulbiferaceae</taxon>
        <taxon>Microbulbifer</taxon>
    </lineage>
</organism>
<feature type="compositionally biased region" description="Acidic residues" evidence="1">
    <location>
        <begin position="696"/>
        <end position="711"/>
    </location>
</feature>
<feature type="region of interest" description="Disordered" evidence="1">
    <location>
        <begin position="696"/>
        <end position="715"/>
    </location>
</feature>
<gene>
    <name evidence="6" type="ORF">FHS09_000889</name>
</gene>
<reference evidence="6 7" key="1">
    <citation type="submission" date="2020-08" db="EMBL/GenBank/DDBJ databases">
        <title>Genomic Encyclopedia of Type Strains, Phase III (KMG-III): the genomes of soil and plant-associated and newly described type strains.</title>
        <authorList>
            <person name="Whitman W."/>
        </authorList>
    </citation>
    <scope>NUCLEOTIDE SEQUENCE [LARGE SCALE GENOMIC DNA]</scope>
    <source>
        <strain evidence="6 7">CECT 8799</strain>
    </source>
</reference>
<feature type="region of interest" description="Disordered" evidence="1">
    <location>
        <begin position="59"/>
        <end position="85"/>
    </location>
</feature>
<feature type="compositionally biased region" description="Low complexity" evidence="1">
    <location>
        <begin position="71"/>
        <end position="85"/>
    </location>
</feature>
<dbReference type="SUPFAM" id="SSF158682">
    <property type="entry name" value="TerB-like"/>
    <property type="match status" value="1"/>
</dbReference>
<dbReference type="AlphaFoldDB" id="A0A7W4W9E3"/>
<keyword evidence="2" id="KW-0472">Membrane</keyword>
<evidence type="ECO:0000313" key="7">
    <source>
        <dbReference type="Proteomes" id="UP000535937"/>
    </source>
</evidence>
<evidence type="ECO:0000256" key="2">
    <source>
        <dbReference type="SAM" id="Phobius"/>
    </source>
</evidence>
<feature type="transmembrane region" description="Helical" evidence="2">
    <location>
        <begin position="37"/>
        <end position="54"/>
    </location>
</feature>
<feature type="domain" description="Co-chaperone DjlA N-terminal" evidence="3">
    <location>
        <begin position="539"/>
        <end position="644"/>
    </location>
</feature>
<dbReference type="Gene3D" id="1.10.3680.10">
    <property type="entry name" value="TerB-like"/>
    <property type="match status" value="1"/>
</dbReference>
<dbReference type="InterPro" id="IPR025266">
    <property type="entry name" value="TerB_N"/>
</dbReference>